<proteinExistence type="predicted"/>
<accession>A0AAQ3LD82</accession>
<dbReference type="Proteomes" id="UP001304300">
    <property type="component" value="Chromosome"/>
</dbReference>
<evidence type="ECO:0000313" key="2">
    <source>
        <dbReference type="Proteomes" id="UP001304300"/>
    </source>
</evidence>
<name>A0AAQ3LD82_9BACT</name>
<dbReference type="AlphaFoldDB" id="A0AAQ3LD82"/>
<dbReference type="EMBL" id="CP136920">
    <property type="protein sequence ID" value="WOO42367.1"/>
    <property type="molecule type" value="Genomic_DNA"/>
</dbReference>
<reference evidence="1 2" key="1">
    <citation type="submission" date="2023-10" db="EMBL/GenBank/DDBJ databases">
        <title>Rubellicoccus peritrichatus gen. nov., sp. nov., isolated from an algae of coral reef tank.</title>
        <authorList>
            <person name="Luo J."/>
        </authorList>
    </citation>
    <scope>NUCLEOTIDE SEQUENCE [LARGE SCALE GENOMIC DNA]</scope>
    <source>
        <strain evidence="1 2">CR14</strain>
    </source>
</reference>
<protein>
    <submittedName>
        <fullName evidence="1">Uncharacterized protein</fullName>
    </submittedName>
</protein>
<dbReference type="RefSeq" id="WP_317834886.1">
    <property type="nucleotide sequence ID" value="NZ_CP136920.1"/>
</dbReference>
<organism evidence="1 2">
    <name type="scientific">Rubellicoccus peritrichatus</name>
    <dbReference type="NCBI Taxonomy" id="3080537"/>
    <lineage>
        <taxon>Bacteria</taxon>
        <taxon>Pseudomonadati</taxon>
        <taxon>Verrucomicrobiota</taxon>
        <taxon>Opitutia</taxon>
        <taxon>Puniceicoccales</taxon>
        <taxon>Cerasicoccaceae</taxon>
        <taxon>Rubellicoccus</taxon>
    </lineage>
</organism>
<gene>
    <name evidence="1" type="ORF">RZN69_04645</name>
</gene>
<keyword evidence="2" id="KW-1185">Reference proteome</keyword>
<sequence length="260" mass="28405">MIDNKIEKAVTDIKSGKNYGGIAFSVVVPTKNQAKGALPQFSVLNVGAVRLVLAEVDTGRSAVFDSLIRTDTFHTKNARSISSEGIGYGTVVFDEIPPGQYNISSLEFTGNNSSSTGVPAGGIFVPIEKSHQSSKLIFPGQAFRGVIDINRGKVAYIGSFKLKANQKYDQVNVKSRNVMARKERSTTKDVYYAVGAYLSVLDRSYKDINIIKRNFPAANTLAFDNNLISLINNQSTIYAEDIYFARTHGDPFDAEKQPSS</sequence>
<dbReference type="KEGG" id="puo:RZN69_04645"/>
<evidence type="ECO:0000313" key="1">
    <source>
        <dbReference type="EMBL" id="WOO42367.1"/>
    </source>
</evidence>